<gene>
    <name evidence="2" type="ORF">RINTHH_14570</name>
</gene>
<dbReference type="Proteomes" id="UP000053051">
    <property type="component" value="Unassembled WGS sequence"/>
</dbReference>
<comment type="caution">
    <text evidence="2">The sequence shown here is derived from an EMBL/GenBank/DDBJ whole genome shotgun (WGS) entry which is preliminary data.</text>
</comment>
<organism evidence="2 3">
    <name type="scientific">Richelia intracellularis HH01</name>
    <dbReference type="NCBI Taxonomy" id="1165094"/>
    <lineage>
        <taxon>Bacteria</taxon>
        <taxon>Bacillati</taxon>
        <taxon>Cyanobacteriota</taxon>
        <taxon>Cyanophyceae</taxon>
        <taxon>Nostocales</taxon>
        <taxon>Nostocaceae</taxon>
        <taxon>Richelia</taxon>
    </lineage>
</organism>
<reference evidence="3" key="2">
    <citation type="submission" date="2016-01" db="EMBL/GenBank/DDBJ databases">
        <title>Diatom-associated endosymboitic cyanobacterium lacks core nitrogen metabolism enzymes.</title>
        <authorList>
            <person name="Hilton J.A."/>
            <person name="Foster R.A."/>
            <person name="Tripp H.J."/>
            <person name="Carter B.J."/>
            <person name="Zehr J.P."/>
            <person name="Villareal T.A."/>
        </authorList>
    </citation>
    <scope>NUCLEOTIDE SEQUENCE [LARGE SCALE GENOMIC DNA]</scope>
    <source>
        <strain evidence="3">HH01</strain>
    </source>
</reference>
<dbReference type="OrthoDB" id="488906at2"/>
<evidence type="ECO:0000313" key="3">
    <source>
        <dbReference type="Proteomes" id="UP000053051"/>
    </source>
</evidence>
<protein>
    <submittedName>
        <fullName evidence="2">Uncharacterized protein</fullName>
    </submittedName>
</protein>
<reference evidence="2 3" key="1">
    <citation type="submission" date="2012-05" db="EMBL/GenBank/DDBJ databases">
        <authorList>
            <person name="Hilton J."/>
        </authorList>
    </citation>
    <scope>NUCLEOTIDE SEQUENCE [LARGE SCALE GENOMIC DNA]</scope>
    <source>
        <strain evidence="2 3">HH01</strain>
    </source>
</reference>
<sequence length="60" mass="7091">MFPFWGYPFCSFDKNSIAVHQERKLHFLKMIRDSLEARIAAMNAAIETIERQTRQSENDT</sequence>
<dbReference type="RefSeq" id="WP_008234401.1">
    <property type="nucleotide sequence ID" value="NZ_CAIY01000051.1"/>
</dbReference>
<keyword evidence="1" id="KW-0175">Coiled coil</keyword>
<evidence type="ECO:0000256" key="1">
    <source>
        <dbReference type="SAM" id="Coils"/>
    </source>
</evidence>
<feature type="coiled-coil region" evidence="1">
    <location>
        <begin position="32"/>
        <end position="59"/>
    </location>
</feature>
<accession>M1WZI3</accession>
<evidence type="ECO:0000313" key="2">
    <source>
        <dbReference type="EMBL" id="CCH67612.1"/>
    </source>
</evidence>
<keyword evidence="3" id="KW-1185">Reference proteome</keyword>
<proteinExistence type="predicted"/>
<dbReference type="AlphaFoldDB" id="M1WZI3"/>
<name>M1WZI3_9NOST</name>
<dbReference type="EMBL" id="CAIY01000051">
    <property type="protein sequence ID" value="CCH67612.1"/>
    <property type="molecule type" value="Genomic_DNA"/>
</dbReference>